<dbReference type="GO" id="GO:0005737">
    <property type="term" value="C:cytoplasm"/>
    <property type="evidence" value="ECO:0007669"/>
    <property type="project" value="TreeGrafter"/>
</dbReference>
<dbReference type="InterPro" id="IPR050694">
    <property type="entry name" value="LRRC14/PRAME"/>
</dbReference>
<dbReference type="AlphaFoldDB" id="G3IP47"/>
<dbReference type="Proteomes" id="UP000001075">
    <property type="component" value="Unassembled WGS sequence"/>
</dbReference>
<accession>G3IP47</accession>
<dbReference type="PANTHER" id="PTHR14224">
    <property type="entry name" value="SIMILAR TO PREFERENTIALLY EXPRESSED ANTIGEN IN MELANOMA-LIKE 3"/>
    <property type="match status" value="1"/>
</dbReference>
<evidence type="ECO:0000313" key="3">
    <source>
        <dbReference type="EMBL" id="EGW15183.1"/>
    </source>
</evidence>
<sequence>MKDSQFSALLPALSSCYQLTWVSLYDNDISMAVLKGLLYHTANLSQLILELFPAPLECYVMGYAIQEDRFVRLSTDLTNTL</sequence>
<dbReference type="PROSITE" id="PS51257">
    <property type="entry name" value="PROKAR_LIPOPROTEIN"/>
    <property type="match status" value="1"/>
</dbReference>
<dbReference type="InParanoid" id="G3IP47"/>
<reference evidence="4" key="1">
    <citation type="journal article" date="2011" name="Nat. Biotechnol.">
        <title>The genomic sequence of the Chinese hamster ovary (CHO)-K1 cell line.</title>
        <authorList>
            <person name="Xu X."/>
            <person name="Nagarajan H."/>
            <person name="Lewis N.E."/>
            <person name="Pan S."/>
            <person name="Cai Z."/>
            <person name="Liu X."/>
            <person name="Chen W."/>
            <person name="Xie M."/>
            <person name="Wang W."/>
            <person name="Hammond S."/>
            <person name="Andersen M.R."/>
            <person name="Neff N."/>
            <person name="Passarelli B."/>
            <person name="Koh W."/>
            <person name="Fan H.C."/>
            <person name="Wang J."/>
            <person name="Gui Y."/>
            <person name="Lee K.H."/>
            <person name="Betenbaugh M.J."/>
            <person name="Quake S.R."/>
            <person name="Famili I."/>
            <person name="Palsson B.O."/>
            <person name="Wang J."/>
        </authorList>
    </citation>
    <scope>NUCLEOTIDE SEQUENCE [LARGE SCALE GENOMIC DNA]</scope>
    <source>
        <strain evidence="4">CHO K1 cell line</strain>
    </source>
</reference>
<protein>
    <submittedName>
        <fullName evidence="3">PRAME family member 12</fullName>
    </submittedName>
</protein>
<evidence type="ECO:0000256" key="1">
    <source>
        <dbReference type="ARBA" id="ARBA00022614"/>
    </source>
</evidence>
<dbReference type="PANTHER" id="PTHR14224:SF103">
    <property type="entry name" value="PRAME LIKE 16-RELATED"/>
    <property type="match status" value="1"/>
</dbReference>
<proteinExistence type="predicted"/>
<gene>
    <name evidence="3" type="ORF">I79_025750</name>
</gene>
<name>G3IP47_CRIGR</name>
<keyword evidence="1" id="KW-0433">Leucine-rich repeat</keyword>
<evidence type="ECO:0000313" key="4">
    <source>
        <dbReference type="Proteomes" id="UP000001075"/>
    </source>
</evidence>
<dbReference type="EMBL" id="JH008788">
    <property type="protein sequence ID" value="EGW15183.1"/>
    <property type="molecule type" value="Genomic_DNA"/>
</dbReference>
<keyword evidence="2" id="KW-0677">Repeat</keyword>
<organism evidence="3 4">
    <name type="scientific">Cricetulus griseus</name>
    <name type="common">Chinese hamster</name>
    <name type="synonym">Cricetulus barabensis griseus</name>
    <dbReference type="NCBI Taxonomy" id="10029"/>
    <lineage>
        <taxon>Eukaryota</taxon>
        <taxon>Metazoa</taxon>
        <taxon>Chordata</taxon>
        <taxon>Craniata</taxon>
        <taxon>Vertebrata</taxon>
        <taxon>Euteleostomi</taxon>
        <taxon>Mammalia</taxon>
        <taxon>Eutheria</taxon>
        <taxon>Euarchontoglires</taxon>
        <taxon>Glires</taxon>
        <taxon>Rodentia</taxon>
        <taxon>Myomorpha</taxon>
        <taxon>Muroidea</taxon>
        <taxon>Cricetidae</taxon>
        <taxon>Cricetinae</taxon>
        <taxon>Cricetulus</taxon>
    </lineage>
</organism>
<evidence type="ECO:0000256" key="2">
    <source>
        <dbReference type="ARBA" id="ARBA00022737"/>
    </source>
</evidence>